<comment type="caution">
    <text evidence="8">The sequence shown here is derived from an EMBL/GenBank/DDBJ whole genome shotgun (WGS) entry which is preliminary data.</text>
</comment>
<protein>
    <submittedName>
        <fullName evidence="8">Uncharacterized protein</fullName>
    </submittedName>
</protein>
<feature type="compositionally biased region" description="Basic and acidic residues" evidence="4">
    <location>
        <begin position="1"/>
        <end position="12"/>
    </location>
</feature>
<comment type="subcellular location">
    <subcellularLocation>
        <location evidence="1">Nucleus</location>
    </subcellularLocation>
</comment>
<feature type="domain" description="POP1 C-terminal" evidence="7">
    <location>
        <begin position="730"/>
        <end position="792"/>
    </location>
</feature>
<feature type="region of interest" description="Disordered" evidence="4">
    <location>
        <begin position="89"/>
        <end position="195"/>
    </location>
</feature>
<evidence type="ECO:0000259" key="7">
    <source>
        <dbReference type="Pfam" id="PF22770"/>
    </source>
</evidence>
<proteinExistence type="predicted"/>
<dbReference type="GO" id="GO:0001682">
    <property type="term" value="P:tRNA 5'-leader removal"/>
    <property type="evidence" value="ECO:0007669"/>
    <property type="project" value="InterPro"/>
</dbReference>
<dbReference type="GO" id="GO:0005655">
    <property type="term" value="C:nucleolar ribonuclease P complex"/>
    <property type="evidence" value="ECO:0007669"/>
    <property type="project" value="InterPro"/>
</dbReference>
<feature type="domain" description="POPLD" evidence="6">
    <location>
        <begin position="513"/>
        <end position="586"/>
    </location>
</feature>
<sequence>MAPRAEPKDHENASASNAANRKRKRDVQAPKTARPSNPAPKDKRRKFQDAREISVQASEAAFCDGQFDVASFVSSREYEIKSLLRSMNSSRNAQRKRAFQSLPRELRRRTAAHNASRVPKRVRAIARAELVEDNTPPKKKRRDYRPNVRRLNAAQLRGLSQTPGDAHTKGQASKAPTQSKSRLPSKSSRYRKRQRQKTWLPTHIWCAKRARMICKWGFALAETPTLKCYRPTYRAASRESCIAFDTSYYATFLLEGQERDLKRCLMKFLPPRDLAVVGRHTISGETVASTWIYAERGWPVEAIAPIQIIWCPWYEGKVESDISANKCHRQRKIALRVHPAAWEEVWKVVTSCASSSKCTPRNLRFEIGSIRLVGPKATDILKTLVHSDTLKSDIFETSHLNNVVYETTFDPRLISLYVDKHGHPSIPPPSHEETKNATAHQRTVFDASCRHASVRAQVSQKTLNARVSKRAPGDSIAALSEAKIPVAIVKEMLGEKAHLSSSAGRELDSPDCWCIIMPWKWIRPFWLTLMRTKGVRFGGLKELEQLALEGKFGSYPIDFPATQAGRMEAVREHEETLDRIKRRSGMKVKATVGKNAGASPSGVEAEYSYPWDRVFRMAPAAESRSVGQCRLALWQLPPSLTMSLQYTSQDALPPSMSHAVFTAHVQLFGRGTVMPKAWVYSLPRRGTDAFKQLKLQYARDGKSTARILESSDGDDDQPEQEASSAEGAPESQGSPIGFVIRGNFGYSEGKPVAVAVLSWTGALAGAGAFEGSSGWCVLRNAEGGTGRLAQWNAV</sequence>
<evidence type="ECO:0000259" key="6">
    <source>
        <dbReference type="Pfam" id="PF08170"/>
    </source>
</evidence>
<feature type="region of interest" description="Disordered" evidence="4">
    <location>
        <begin position="707"/>
        <end position="735"/>
    </location>
</feature>
<keyword evidence="2" id="KW-0819">tRNA processing</keyword>
<dbReference type="InterPro" id="IPR055079">
    <property type="entry name" value="POP1_C"/>
</dbReference>
<dbReference type="Proteomes" id="UP001375240">
    <property type="component" value="Unassembled WGS sequence"/>
</dbReference>
<dbReference type="InterPro" id="IPR012590">
    <property type="entry name" value="POPLD_dom"/>
</dbReference>
<dbReference type="AlphaFoldDB" id="A0AAV9UXL2"/>
<gene>
    <name evidence="8" type="ORF">TWF696_006581</name>
</gene>
<keyword evidence="9" id="KW-1185">Reference proteome</keyword>
<accession>A0AAV9UXL2</accession>
<evidence type="ECO:0000256" key="3">
    <source>
        <dbReference type="ARBA" id="ARBA00023242"/>
    </source>
</evidence>
<dbReference type="Pfam" id="PF06978">
    <property type="entry name" value="POP1_N"/>
    <property type="match status" value="1"/>
</dbReference>
<name>A0AAV9UXL2_9PEZI</name>
<evidence type="ECO:0000256" key="4">
    <source>
        <dbReference type="SAM" id="MobiDB-lite"/>
    </source>
</evidence>
<evidence type="ECO:0000256" key="2">
    <source>
        <dbReference type="ARBA" id="ARBA00022694"/>
    </source>
</evidence>
<organism evidence="8 9">
    <name type="scientific">Orbilia brochopaga</name>
    <dbReference type="NCBI Taxonomy" id="3140254"/>
    <lineage>
        <taxon>Eukaryota</taxon>
        <taxon>Fungi</taxon>
        <taxon>Dikarya</taxon>
        <taxon>Ascomycota</taxon>
        <taxon>Pezizomycotina</taxon>
        <taxon>Orbiliomycetes</taxon>
        <taxon>Orbiliales</taxon>
        <taxon>Orbiliaceae</taxon>
        <taxon>Orbilia</taxon>
    </lineage>
</organism>
<dbReference type="Pfam" id="PF22770">
    <property type="entry name" value="POP1_C"/>
    <property type="match status" value="1"/>
</dbReference>
<dbReference type="InterPro" id="IPR039182">
    <property type="entry name" value="Pop1"/>
</dbReference>
<dbReference type="EMBL" id="JAVHNQ010000004">
    <property type="protein sequence ID" value="KAK6350349.1"/>
    <property type="molecule type" value="Genomic_DNA"/>
</dbReference>
<evidence type="ECO:0000313" key="8">
    <source>
        <dbReference type="EMBL" id="KAK6350349.1"/>
    </source>
</evidence>
<evidence type="ECO:0000256" key="1">
    <source>
        <dbReference type="ARBA" id="ARBA00004123"/>
    </source>
</evidence>
<keyword evidence="3" id="KW-0539">Nucleus</keyword>
<dbReference type="InterPro" id="IPR009723">
    <property type="entry name" value="Pop1_N"/>
</dbReference>
<feature type="region of interest" description="Disordered" evidence="4">
    <location>
        <begin position="1"/>
        <end position="51"/>
    </location>
</feature>
<dbReference type="GO" id="GO:0000172">
    <property type="term" value="C:ribonuclease MRP complex"/>
    <property type="evidence" value="ECO:0007669"/>
    <property type="project" value="InterPro"/>
</dbReference>
<evidence type="ECO:0000259" key="5">
    <source>
        <dbReference type="Pfam" id="PF06978"/>
    </source>
</evidence>
<dbReference type="PANTHER" id="PTHR22731:SF3">
    <property type="entry name" value="RIBONUCLEASES P_MRP PROTEIN SUBUNIT POP1"/>
    <property type="match status" value="1"/>
</dbReference>
<evidence type="ECO:0000313" key="9">
    <source>
        <dbReference type="Proteomes" id="UP001375240"/>
    </source>
</evidence>
<feature type="compositionally biased region" description="Polar residues" evidence="4">
    <location>
        <begin position="170"/>
        <end position="184"/>
    </location>
</feature>
<dbReference type="Pfam" id="PF08170">
    <property type="entry name" value="POPLD"/>
    <property type="match status" value="1"/>
</dbReference>
<reference evidence="8 9" key="1">
    <citation type="submission" date="2019-10" db="EMBL/GenBank/DDBJ databases">
        <authorList>
            <person name="Palmer J.M."/>
        </authorList>
    </citation>
    <scope>NUCLEOTIDE SEQUENCE [LARGE SCALE GENOMIC DNA]</scope>
    <source>
        <strain evidence="8 9">TWF696</strain>
    </source>
</reference>
<dbReference type="PANTHER" id="PTHR22731">
    <property type="entry name" value="RIBONUCLEASES P/MRP PROTEIN SUBUNIT POP1"/>
    <property type="match status" value="1"/>
</dbReference>
<feature type="domain" description="Pop1 N-terminal" evidence="5">
    <location>
        <begin position="72"/>
        <end position="256"/>
    </location>
</feature>